<evidence type="ECO:0000313" key="5">
    <source>
        <dbReference type="Proteomes" id="UP001295684"/>
    </source>
</evidence>
<keyword evidence="5" id="KW-1185">Reference proteome</keyword>
<accession>A0AAD1YCB3</accession>
<comment type="caution">
    <text evidence="4">The sequence shown here is derived from an EMBL/GenBank/DDBJ whole genome shotgun (WGS) entry which is preliminary data.</text>
</comment>
<evidence type="ECO:0000313" key="4">
    <source>
        <dbReference type="EMBL" id="CAI2387077.1"/>
    </source>
</evidence>
<dbReference type="Pfam" id="PF02886">
    <property type="entry name" value="LBP_BPI_CETP_C"/>
    <property type="match status" value="1"/>
</dbReference>
<dbReference type="AlphaFoldDB" id="A0AAD1YCB3"/>
<name>A0AAD1YCB3_EUPCR</name>
<protein>
    <recommendedName>
        <fullName evidence="3">Lipid-binding serum glycoprotein C-terminal domain-containing protein</fullName>
    </recommendedName>
</protein>
<evidence type="ECO:0000259" key="3">
    <source>
        <dbReference type="Pfam" id="PF02886"/>
    </source>
</evidence>
<feature type="region of interest" description="Disordered" evidence="1">
    <location>
        <begin position="565"/>
        <end position="586"/>
    </location>
</feature>
<dbReference type="Gene3D" id="3.15.20.10">
    <property type="entry name" value="Bactericidal permeability-increasing protein, domain 2"/>
    <property type="match status" value="1"/>
</dbReference>
<proteinExistence type="predicted"/>
<dbReference type="PANTHER" id="PTHR10504">
    <property type="entry name" value="BACTERICIDAL PERMEABILITY-INCREASING BPI PROTEIN-RELATED"/>
    <property type="match status" value="1"/>
</dbReference>
<organism evidence="4 5">
    <name type="scientific">Euplotes crassus</name>
    <dbReference type="NCBI Taxonomy" id="5936"/>
    <lineage>
        <taxon>Eukaryota</taxon>
        <taxon>Sar</taxon>
        <taxon>Alveolata</taxon>
        <taxon>Ciliophora</taxon>
        <taxon>Intramacronucleata</taxon>
        <taxon>Spirotrichea</taxon>
        <taxon>Hypotrichia</taxon>
        <taxon>Euplotida</taxon>
        <taxon>Euplotidae</taxon>
        <taxon>Moneuplotes</taxon>
    </lineage>
</organism>
<dbReference type="EMBL" id="CAMPGE010029598">
    <property type="protein sequence ID" value="CAI2387077.1"/>
    <property type="molecule type" value="Genomic_DNA"/>
</dbReference>
<dbReference type="InterPro" id="IPR017943">
    <property type="entry name" value="Bactericidal_perm-incr_a/b_dom"/>
</dbReference>
<dbReference type="InterPro" id="IPR001124">
    <property type="entry name" value="Lipid-bd_serum_glycop_C"/>
</dbReference>
<evidence type="ECO:0000256" key="2">
    <source>
        <dbReference type="SAM" id="SignalP"/>
    </source>
</evidence>
<feature type="signal peptide" evidence="2">
    <location>
        <begin position="1"/>
        <end position="23"/>
    </location>
</feature>
<dbReference type="Gene3D" id="3.15.10.10">
    <property type="entry name" value="Bactericidal permeability-increasing protein, domain 1"/>
    <property type="match status" value="1"/>
</dbReference>
<dbReference type="InterPro" id="IPR032942">
    <property type="entry name" value="BPI/LBP/Plunc"/>
</dbReference>
<dbReference type="Proteomes" id="UP001295684">
    <property type="component" value="Unassembled WGS sequence"/>
</dbReference>
<gene>
    <name evidence="4" type="ORF">ECRASSUSDP1_LOCUS28704</name>
</gene>
<keyword evidence="2" id="KW-0732">Signal</keyword>
<dbReference type="PANTHER" id="PTHR10504:SF131">
    <property type="entry name" value="BPI2 DOMAIN-CONTAINING PROTEIN"/>
    <property type="match status" value="1"/>
</dbReference>
<evidence type="ECO:0000256" key="1">
    <source>
        <dbReference type="SAM" id="MobiDB-lite"/>
    </source>
</evidence>
<feature type="compositionally biased region" description="Basic and acidic residues" evidence="1">
    <location>
        <begin position="573"/>
        <end position="586"/>
    </location>
</feature>
<dbReference type="SUPFAM" id="SSF55394">
    <property type="entry name" value="Bactericidal permeability-increasing protein, BPI"/>
    <property type="match status" value="1"/>
</dbReference>
<sequence>MKIWSSLLLALTVLCVLVQGARADDEIDGGIVLRITNHFLDTIKDQLINEIFTHFRPTDETYADSFDLDLFKVFYNVSNINLASFGMDYRKSTIKFQEEMPNIVFDLVDLRTNLDFDFNLTARPKFYDDVGKGAVHFEFDKFRIGLTITQVNGVFQFEVKEINAQLRKDGSGSYFAGTGDISFVLNQAATLFQDQLMAKPNDTIGMILGLVIPQINGALAQSGCKANIASLAFNWCAVKQPIFTKDDLVLVFTGEVTPSEGTAFPYQEMRKIPYKFDRSLKDVSLFISDYTLNTTLWAAHKNGMMQYDIRSMGAAEEGKPAPPIPASTLFILFPDLSKHVEKDTPLSIEVKALEEVVPVLKIENGETTIELVVLVSFATLDKQGSREPFLEVKSNLNVAANFRIDSPFTFKTDISKMRFRADELSLDRFDITNVRDLNSIIGTMSGFARNYANRVLSGMKFKEFNLSFIIMNVEKTVLKEMNRYMYGSMSPSFKANNTFVPLEPHQVISKFEIKPVTYEDKVNAMAELLKYTPLYTSIQEYKKNHHLYEALGNIGGGGLGLKFNQDDDNDASLPKERGEEYKEAQE</sequence>
<dbReference type="GO" id="GO:0008289">
    <property type="term" value="F:lipid binding"/>
    <property type="evidence" value="ECO:0007669"/>
    <property type="project" value="InterPro"/>
</dbReference>
<feature type="chain" id="PRO_5042295288" description="Lipid-binding serum glycoprotein C-terminal domain-containing protein" evidence="2">
    <location>
        <begin position="24"/>
        <end position="586"/>
    </location>
</feature>
<feature type="domain" description="Lipid-binding serum glycoprotein C-terminal" evidence="3">
    <location>
        <begin position="279"/>
        <end position="436"/>
    </location>
</feature>
<reference evidence="4" key="1">
    <citation type="submission" date="2023-07" db="EMBL/GenBank/DDBJ databases">
        <authorList>
            <consortium name="AG Swart"/>
            <person name="Singh M."/>
            <person name="Singh A."/>
            <person name="Seah K."/>
            <person name="Emmerich C."/>
        </authorList>
    </citation>
    <scope>NUCLEOTIDE SEQUENCE</scope>
    <source>
        <strain evidence="4">DP1</strain>
    </source>
</reference>